<evidence type="ECO:0000313" key="2">
    <source>
        <dbReference type="Proteomes" id="UP000077748"/>
    </source>
</evidence>
<keyword evidence="1" id="KW-0614">Plasmid</keyword>
<sequence>MHISIFHSVQAPLDGHRFAYGTLAEDYQGDDVIAKVVFFNGTAQIAGRCNVNINKGQMPSSEDIIKAYVGRQFTLLDNHAIVDELQTALKAESKKRAQGVAHINLAVLAGEVLHWRQLGCLPESGKFRDLARICAEYASSGSEYQEAERLVEIEALKHAQSAR</sequence>
<reference evidence="1 2" key="1">
    <citation type="submission" date="2016-05" db="EMBL/GenBank/DDBJ databases">
        <title>Genome Sequence of Pseudomonas citronellolis Strain SJTE-3, an Estrogens and Persistent Organic Pollutants degradation strain.</title>
        <authorList>
            <person name="Liang R."/>
        </authorList>
    </citation>
    <scope>NUCLEOTIDE SEQUENCE [LARGE SCALE GENOMIC DNA]</scope>
    <source>
        <strain evidence="1 2">SJTE-3</strain>
        <plasmid evidence="2">Plasmid prbl16</plasmid>
    </source>
</reference>
<dbReference type="Proteomes" id="UP000077748">
    <property type="component" value="Plasmid pRBL16"/>
</dbReference>
<name>A0A1A9KMZ4_9PSED</name>
<dbReference type="RefSeq" id="WP_010792821.1">
    <property type="nucleotide sequence ID" value="NZ_CP015879.1"/>
</dbReference>
<organism evidence="1 2">
    <name type="scientific">Pseudomonas citronellolis</name>
    <dbReference type="NCBI Taxonomy" id="53408"/>
    <lineage>
        <taxon>Bacteria</taxon>
        <taxon>Pseudomonadati</taxon>
        <taxon>Pseudomonadota</taxon>
        <taxon>Gammaproteobacteria</taxon>
        <taxon>Pseudomonadales</taxon>
        <taxon>Pseudomonadaceae</taxon>
        <taxon>Pseudomonas</taxon>
    </lineage>
</organism>
<dbReference type="GeneID" id="42592543"/>
<accession>A0A1A9KMZ4</accession>
<dbReference type="AlphaFoldDB" id="A0A1A9KMZ4"/>
<evidence type="ECO:0000313" key="1">
    <source>
        <dbReference type="EMBL" id="ANI18861.1"/>
    </source>
</evidence>
<gene>
    <name evidence="1" type="ORF">A9C11_32935</name>
</gene>
<proteinExistence type="predicted"/>
<geneLocation type="plasmid" evidence="2">
    <name>prbl16</name>
</geneLocation>
<protein>
    <submittedName>
        <fullName evidence="1">Uncharacterized protein</fullName>
    </submittedName>
</protein>
<dbReference type="EMBL" id="CP015879">
    <property type="protein sequence ID" value="ANI18861.1"/>
    <property type="molecule type" value="Genomic_DNA"/>
</dbReference>